<evidence type="ECO:0000313" key="2">
    <source>
        <dbReference type="EMBL" id="GAA2040770.1"/>
    </source>
</evidence>
<name>A0ABN2UQS3_9ACTN</name>
<reference evidence="2 3" key="1">
    <citation type="journal article" date="2019" name="Int. J. Syst. Evol. Microbiol.">
        <title>The Global Catalogue of Microorganisms (GCM) 10K type strain sequencing project: providing services to taxonomists for standard genome sequencing and annotation.</title>
        <authorList>
            <consortium name="The Broad Institute Genomics Platform"/>
            <consortium name="The Broad Institute Genome Sequencing Center for Infectious Disease"/>
            <person name="Wu L."/>
            <person name="Ma J."/>
        </authorList>
    </citation>
    <scope>NUCLEOTIDE SEQUENCE [LARGE SCALE GENOMIC DNA]</scope>
    <source>
        <strain evidence="2 3">JCM 16014</strain>
    </source>
</reference>
<organism evidence="2 3">
    <name type="scientific">Catenulispora yoronensis</name>
    <dbReference type="NCBI Taxonomy" id="450799"/>
    <lineage>
        <taxon>Bacteria</taxon>
        <taxon>Bacillati</taxon>
        <taxon>Actinomycetota</taxon>
        <taxon>Actinomycetes</taxon>
        <taxon>Catenulisporales</taxon>
        <taxon>Catenulisporaceae</taxon>
        <taxon>Catenulispora</taxon>
    </lineage>
</organism>
<accession>A0ABN2UQS3</accession>
<evidence type="ECO:0000313" key="3">
    <source>
        <dbReference type="Proteomes" id="UP001500751"/>
    </source>
</evidence>
<gene>
    <name evidence="2" type="ORF">GCM10009839_48730</name>
</gene>
<comment type="caution">
    <text evidence="2">The sequence shown here is derived from an EMBL/GenBank/DDBJ whole genome shotgun (WGS) entry which is preliminary data.</text>
</comment>
<dbReference type="EMBL" id="BAAAQN010000030">
    <property type="protein sequence ID" value="GAA2040770.1"/>
    <property type="molecule type" value="Genomic_DNA"/>
</dbReference>
<protein>
    <submittedName>
        <fullName evidence="2">Uncharacterized protein</fullName>
    </submittedName>
</protein>
<sequence>MVQEGSTDTGRDPRDVRSGTGHGLLGAKAVITMVYVVYLQDGPEPSGVRTNNRVITTTEQVTELSVPCEGGVGLWRYNGEHITIGTGQAAVFEFVHMEQQHPAPAPPHSSH</sequence>
<keyword evidence="3" id="KW-1185">Reference proteome</keyword>
<feature type="region of interest" description="Disordered" evidence="1">
    <location>
        <begin position="1"/>
        <end position="22"/>
    </location>
</feature>
<dbReference type="RefSeq" id="WP_344667967.1">
    <property type="nucleotide sequence ID" value="NZ_BAAAQN010000030.1"/>
</dbReference>
<evidence type="ECO:0000256" key="1">
    <source>
        <dbReference type="SAM" id="MobiDB-lite"/>
    </source>
</evidence>
<proteinExistence type="predicted"/>
<dbReference type="Proteomes" id="UP001500751">
    <property type="component" value="Unassembled WGS sequence"/>
</dbReference>